<organism evidence="2 3">
    <name type="scientific">Septoria linicola</name>
    <dbReference type="NCBI Taxonomy" id="215465"/>
    <lineage>
        <taxon>Eukaryota</taxon>
        <taxon>Fungi</taxon>
        <taxon>Dikarya</taxon>
        <taxon>Ascomycota</taxon>
        <taxon>Pezizomycotina</taxon>
        <taxon>Dothideomycetes</taxon>
        <taxon>Dothideomycetidae</taxon>
        <taxon>Mycosphaerellales</taxon>
        <taxon>Mycosphaerellaceae</taxon>
        <taxon>Septoria</taxon>
    </lineage>
</organism>
<dbReference type="InterPro" id="IPR022025">
    <property type="entry name" value="Amidoligase_2"/>
</dbReference>
<feature type="compositionally biased region" description="Basic and acidic residues" evidence="1">
    <location>
        <begin position="548"/>
        <end position="565"/>
    </location>
</feature>
<evidence type="ECO:0000313" key="3">
    <source>
        <dbReference type="Proteomes" id="UP001056384"/>
    </source>
</evidence>
<reference evidence="2" key="1">
    <citation type="submission" date="2022-06" db="EMBL/GenBank/DDBJ databases">
        <title>Complete genome sequences of two strains of the flax pathogen Septoria linicola.</title>
        <authorList>
            <person name="Lapalu N."/>
            <person name="Simon A."/>
            <person name="Demenou B."/>
            <person name="Paumier D."/>
            <person name="Guillot M.-P."/>
            <person name="Gout L."/>
            <person name="Valade R."/>
        </authorList>
    </citation>
    <scope>NUCLEOTIDE SEQUENCE</scope>
    <source>
        <strain evidence="2">SE15195</strain>
    </source>
</reference>
<sequence>MNSNIAQEASSAPAPDAEGQATQATVTRTDPALKLTLGVELEFIMLQDTKVTGEHDGHKAYGVLHEVLSAPLPVRCAVCAVDHYAVLPFNTPPRDVEDSVAGNYTRWTIESDPSLKFYGTPAYHPIEITSRVLSQKANLQTCRESDDHVHEITYEQEIKAVTEALHTAFNNPATATRKGWRLMVNSSCGMHVHVGNKRKCFPLDTVKNVVANYTANEQAIDPMHPTNRTNGAVDAFHKEPSSEDPWRDVRLYDQPREFNRPMSFIFDKIRWILRTDNINTEDHKKYPWKYYRENHPVSAIMRSPEFRFWVALILRSGSLKDLQHLFQWEGRNSNIHLGNLFDYKKGKQNTQKKGTIEFRHAAGTLDAKEILPWVDICLRMVEHAHTRTGKETFAESLASWRDSTYETLHFLEQLGYDRKDEAFKYWKLVTGMRKHKPNDSWAGRVKNADDKLISAWGSQDIFAQAMTDAAKEKYVNRLPKNVRSRVRRKFLKGCYGQFEGKFLDELSHMADRMSDSDRQMLDSANPPPLVVKLEPPPPQSDGDDENEENLKSDEDGEKSSDDVDE</sequence>
<feature type="compositionally biased region" description="Pro residues" evidence="1">
    <location>
        <begin position="525"/>
        <end position="539"/>
    </location>
</feature>
<evidence type="ECO:0000256" key="1">
    <source>
        <dbReference type="SAM" id="MobiDB-lite"/>
    </source>
</evidence>
<protein>
    <submittedName>
        <fullName evidence="2">Amidoligase enzyme</fullName>
    </submittedName>
</protein>
<feature type="compositionally biased region" description="Polar residues" evidence="1">
    <location>
        <begin position="1"/>
        <end position="10"/>
    </location>
</feature>
<dbReference type="PANTHER" id="PTHR36847">
    <property type="entry name" value="AMIDOLIGASE ENZYME"/>
    <property type="match status" value="1"/>
</dbReference>
<dbReference type="Pfam" id="PF12224">
    <property type="entry name" value="Amidoligase_2"/>
    <property type="match status" value="1"/>
</dbReference>
<dbReference type="OrthoDB" id="412402at2759"/>
<name>A0A9Q9EPX8_9PEZI</name>
<keyword evidence="3" id="KW-1185">Reference proteome</keyword>
<dbReference type="Proteomes" id="UP001056384">
    <property type="component" value="Chromosome 10"/>
</dbReference>
<dbReference type="AlphaFoldDB" id="A0A9Q9EPX8"/>
<dbReference type="EMBL" id="CP099427">
    <property type="protein sequence ID" value="USW58169.1"/>
    <property type="molecule type" value="Genomic_DNA"/>
</dbReference>
<feature type="region of interest" description="Disordered" evidence="1">
    <location>
        <begin position="514"/>
        <end position="565"/>
    </location>
</feature>
<accession>A0A9Q9EPX8</accession>
<evidence type="ECO:0000313" key="2">
    <source>
        <dbReference type="EMBL" id="USW58169.1"/>
    </source>
</evidence>
<proteinExistence type="predicted"/>
<gene>
    <name evidence="2" type="ORF">Slin15195_G114880</name>
</gene>
<dbReference type="PANTHER" id="PTHR36847:SF1">
    <property type="entry name" value="AMIDOLIGASE ENZYME"/>
    <property type="match status" value="1"/>
</dbReference>
<feature type="region of interest" description="Disordered" evidence="1">
    <location>
        <begin position="1"/>
        <end position="26"/>
    </location>
</feature>